<reference evidence="3" key="2">
    <citation type="submission" date="2020-09" db="EMBL/GenBank/DDBJ databases">
        <authorList>
            <person name="Sun Q."/>
            <person name="Kim S."/>
        </authorList>
    </citation>
    <scope>NUCLEOTIDE SEQUENCE</scope>
    <source>
        <strain evidence="3">KCTC 23732</strain>
    </source>
</reference>
<keyword evidence="4" id="KW-1185">Reference proteome</keyword>
<evidence type="ECO:0000313" key="4">
    <source>
        <dbReference type="Proteomes" id="UP000608345"/>
    </source>
</evidence>
<dbReference type="RefSeq" id="WP_229793881.1">
    <property type="nucleotide sequence ID" value="NZ_BAABFY010000056.1"/>
</dbReference>
<dbReference type="EMBL" id="BMYS01000004">
    <property type="protein sequence ID" value="GGW81117.1"/>
    <property type="molecule type" value="Genomic_DNA"/>
</dbReference>
<gene>
    <name evidence="3" type="ORF">GCM10011450_08670</name>
</gene>
<dbReference type="AlphaFoldDB" id="A0A918MXD7"/>
<dbReference type="PROSITE" id="PS51257">
    <property type="entry name" value="PROKAR_LIPOPROTEIN"/>
    <property type="match status" value="1"/>
</dbReference>
<protein>
    <recommendedName>
        <fullName evidence="2">Chalcone isomerase domain-containing protein</fullName>
    </recommendedName>
</protein>
<name>A0A918MXD7_9BURK</name>
<evidence type="ECO:0000256" key="1">
    <source>
        <dbReference type="SAM" id="SignalP"/>
    </source>
</evidence>
<evidence type="ECO:0000259" key="2">
    <source>
        <dbReference type="Pfam" id="PF16036"/>
    </source>
</evidence>
<dbReference type="Proteomes" id="UP000608345">
    <property type="component" value="Unassembled WGS sequence"/>
</dbReference>
<reference evidence="3" key="1">
    <citation type="journal article" date="2014" name="Int. J. Syst. Evol. Microbiol.">
        <title>Complete genome sequence of Corynebacterium casei LMG S-19264T (=DSM 44701T), isolated from a smear-ripened cheese.</title>
        <authorList>
            <consortium name="US DOE Joint Genome Institute (JGI-PGF)"/>
            <person name="Walter F."/>
            <person name="Albersmeier A."/>
            <person name="Kalinowski J."/>
            <person name="Ruckert C."/>
        </authorList>
    </citation>
    <scope>NUCLEOTIDE SEQUENCE</scope>
    <source>
        <strain evidence="3">KCTC 23732</strain>
    </source>
</reference>
<feature type="signal peptide" evidence="1">
    <location>
        <begin position="1"/>
        <end position="24"/>
    </location>
</feature>
<feature type="chain" id="PRO_5037272262" description="Chalcone isomerase domain-containing protein" evidence="1">
    <location>
        <begin position="25"/>
        <end position="192"/>
    </location>
</feature>
<keyword evidence="1" id="KW-0732">Signal</keyword>
<accession>A0A918MXD7</accession>
<organism evidence="3 4">
    <name type="scientific">Advenella faeciporci</name>
    <dbReference type="NCBI Taxonomy" id="797535"/>
    <lineage>
        <taxon>Bacteria</taxon>
        <taxon>Pseudomonadati</taxon>
        <taxon>Pseudomonadota</taxon>
        <taxon>Betaproteobacteria</taxon>
        <taxon>Burkholderiales</taxon>
        <taxon>Alcaligenaceae</taxon>
    </lineage>
</organism>
<dbReference type="Pfam" id="PF16036">
    <property type="entry name" value="Chalcone_3"/>
    <property type="match status" value="1"/>
</dbReference>
<comment type="caution">
    <text evidence="3">The sequence shown here is derived from an EMBL/GenBank/DDBJ whole genome shotgun (WGS) entry which is preliminary data.</text>
</comment>
<proteinExistence type="predicted"/>
<sequence length="192" mass="20837">MNATRLLAMLTLAASCATLPNAMAAGKAGPVAPTAMTVSLPANLQPVGNATMRFLGWNIYQASLWAAPGFNPQRYADYPLALELTYSRSFTGKAIADRSLEEMRRIGRFTPEQEKQWQQALAEILPDVQEGDKILGLHQPGQGAVFMQSGRPLGSIRDSEFSNLFFGIWLSEKTSEPALRQSLLALGKPAAN</sequence>
<feature type="domain" description="Chalcone isomerase" evidence="2">
    <location>
        <begin position="57"/>
        <end position="184"/>
    </location>
</feature>
<evidence type="ECO:0000313" key="3">
    <source>
        <dbReference type="EMBL" id="GGW81117.1"/>
    </source>
</evidence>
<dbReference type="InterPro" id="IPR016087">
    <property type="entry name" value="Chalcone_isomerase"/>
</dbReference>